<evidence type="ECO:0000256" key="2">
    <source>
        <dbReference type="ARBA" id="ARBA00023315"/>
    </source>
</evidence>
<dbReference type="InterPro" id="IPR016181">
    <property type="entry name" value="Acyl_CoA_acyltransferase"/>
</dbReference>
<dbReference type="PANTHER" id="PTHR43877:SF2">
    <property type="entry name" value="AMINOALKYLPHOSPHONATE N-ACETYLTRANSFERASE-RELATED"/>
    <property type="match status" value="1"/>
</dbReference>
<dbReference type="PROSITE" id="PS51186">
    <property type="entry name" value="GNAT"/>
    <property type="match status" value="1"/>
</dbReference>
<evidence type="ECO:0000313" key="4">
    <source>
        <dbReference type="EMBL" id="MBE7940671.1"/>
    </source>
</evidence>
<dbReference type="Pfam" id="PF00583">
    <property type="entry name" value="Acetyltransf_1"/>
    <property type="match status" value="1"/>
</dbReference>
<feature type="domain" description="N-acetyltransferase" evidence="3">
    <location>
        <begin position="4"/>
        <end position="150"/>
    </location>
</feature>
<keyword evidence="1" id="KW-0808">Transferase</keyword>
<evidence type="ECO:0000256" key="1">
    <source>
        <dbReference type="ARBA" id="ARBA00022679"/>
    </source>
</evidence>
<keyword evidence="2" id="KW-0012">Acyltransferase</keyword>
<evidence type="ECO:0000259" key="3">
    <source>
        <dbReference type="PROSITE" id="PS51186"/>
    </source>
</evidence>
<protein>
    <submittedName>
        <fullName evidence="4">GNAT family N-acetyltransferase</fullName>
    </submittedName>
</protein>
<dbReference type="Gene3D" id="3.40.630.30">
    <property type="match status" value="1"/>
</dbReference>
<dbReference type="SUPFAM" id="SSF55729">
    <property type="entry name" value="Acyl-CoA N-acyltransferases (Nat)"/>
    <property type="match status" value="1"/>
</dbReference>
<gene>
    <name evidence="4" type="ORF">IM725_08825</name>
</gene>
<dbReference type="InterPro" id="IPR050832">
    <property type="entry name" value="Bact_Acetyltransf"/>
</dbReference>
<dbReference type="InterPro" id="IPR000182">
    <property type="entry name" value="GNAT_dom"/>
</dbReference>
<dbReference type="EMBL" id="JADDOJ010000028">
    <property type="protein sequence ID" value="MBE7940671.1"/>
    <property type="molecule type" value="Genomic_DNA"/>
</dbReference>
<name>A0ABR9SE91_9BURK</name>
<comment type="caution">
    <text evidence="4">The sequence shown here is derived from an EMBL/GenBank/DDBJ whole genome shotgun (WGS) entry which is preliminary data.</text>
</comment>
<evidence type="ECO:0000313" key="5">
    <source>
        <dbReference type="Proteomes" id="UP000715965"/>
    </source>
</evidence>
<dbReference type="Proteomes" id="UP000715965">
    <property type="component" value="Unassembled WGS sequence"/>
</dbReference>
<dbReference type="PANTHER" id="PTHR43877">
    <property type="entry name" value="AMINOALKYLPHOSPHONATE N-ACETYLTRANSFERASE-RELATED-RELATED"/>
    <property type="match status" value="1"/>
</dbReference>
<sequence>MRIALERPDQPEVLALVDALDAYQKPLYPAESFHGIDLPTMLRPNVLFAVVRDATGAALGCGAAVLQEGFAELKRMYVRPEARGRGAALRVIAFLEQELVARGVHLVRLETGTLQPEALGLYARCGFVRRGPFGGYGPDPLSVFMEKTLPPPGGPGAPACG</sequence>
<proteinExistence type="predicted"/>
<dbReference type="CDD" id="cd04301">
    <property type="entry name" value="NAT_SF"/>
    <property type="match status" value="1"/>
</dbReference>
<reference evidence="4 5" key="1">
    <citation type="submission" date="2020-10" db="EMBL/GenBank/DDBJ databases">
        <title>Draft genome of Ramlibacter aquaticus LMG 30558.</title>
        <authorList>
            <person name="Props R."/>
        </authorList>
    </citation>
    <scope>NUCLEOTIDE SEQUENCE [LARGE SCALE GENOMIC DNA]</scope>
    <source>
        <strain evidence="4 5">LMG 30558</strain>
    </source>
</reference>
<keyword evidence="5" id="KW-1185">Reference proteome</keyword>
<organism evidence="4 5">
    <name type="scientific">Ramlibacter aquaticus</name>
    <dbReference type="NCBI Taxonomy" id="2780094"/>
    <lineage>
        <taxon>Bacteria</taxon>
        <taxon>Pseudomonadati</taxon>
        <taxon>Pseudomonadota</taxon>
        <taxon>Betaproteobacteria</taxon>
        <taxon>Burkholderiales</taxon>
        <taxon>Comamonadaceae</taxon>
        <taxon>Ramlibacter</taxon>
    </lineage>
</organism>
<accession>A0ABR9SE91</accession>